<feature type="compositionally biased region" description="Acidic residues" evidence="4">
    <location>
        <begin position="7"/>
        <end position="28"/>
    </location>
</feature>
<dbReference type="InterPro" id="IPR036388">
    <property type="entry name" value="WH-like_DNA-bd_sf"/>
</dbReference>
<dbReference type="PANTHER" id="PTHR42756:SF1">
    <property type="entry name" value="TRANSCRIPTIONAL REPRESSOR OF EMRAB OPERON"/>
    <property type="match status" value="1"/>
</dbReference>
<dbReference type="Gene3D" id="1.10.10.10">
    <property type="entry name" value="Winged helix-like DNA-binding domain superfamily/Winged helix DNA-binding domain"/>
    <property type="match status" value="1"/>
</dbReference>
<proteinExistence type="predicted"/>
<reference evidence="7" key="1">
    <citation type="journal article" date="2019" name="Int. J. Syst. Evol. Microbiol.">
        <title>The Global Catalogue of Microorganisms (GCM) 10K type strain sequencing project: providing services to taxonomists for standard genome sequencing and annotation.</title>
        <authorList>
            <consortium name="The Broad Institute Genomics Platform"/>
            <consortium name="The Broad Institute Genome Sequencing Center for Infectious Disease"/>
            <person name="Wu L."/>
            <person name="Ma J."/>
        </authorList>
    </citation>
    <scope>NUCLEOTIDE SEQUENCE [LARGE SCALE GENOMIC DNA]</scope>
    <source>
        <strain evidence="7">CCUG 42722</strain>
    </source>
</reference>
<dbReference type="Pfam" id="PF12802">
    <property type="entry name" value="MarR_2"/>
    <property type="match status" value="1"/>
</dbReference>
<dbReference type="InterPro" id="IPR023187">
    <property type="entry name" value="Tscrpt_reg_MarR-type_CS"/>
</dbReference>
<organism evidence="6 7">
    <name type="scientific">Promicromonospora alba</name>
    <dbReference type="NCBI Taxonomy" id="1616110"/>
    <lineage>
        <taxon>Bacteria</taxon>
        <taxon>Bacillati</taxon>
        <taxon>Actinomycetota</taxon>
        <taxon>Actinomycetes</taxon>
        <taxon>Micrococcales</taxon>
        <taxon>Promicromonosporaceae</taxon>
        <taxon>Promicromonospora</taxon>
    </lineage>
</organism>
<dbReference type="Proteomes" id="UP001596011">
    <property type="component" value="Unassembled WGS sequence"/>
</dbReference>
<dbReference type="InterPro" id="IPR012318">
    <property type="entry name" value="HTH_CRP"/>
</dbReference>
<feature type="compositionally biased region" description="Gly residues" evidence="4">
    <location>
        <begin position="203"/>
        <end position="241"/>
    </location>
</feature>
<feature type="domain" description="HTH marR-type" evidence="5">
    <location>
        <begin position="32"/>
        <end position="169"/>
    </location>
</feature>
<comment type="caution">
    <text evidence="6">The sequence shown here is derived from an EMBL/GenBank/DDBJ whole genome shotgun (WGS) entry which is preliminary data.</text>
</comment>
<dbReference type="SMART" id="SM00347">
    <property type="entry name" value="HTH_MARR"/>
    <property type="match status" value="1"/>
</dbReference>
<evidence type="ECO:0000313" key="7">
    <source>
        <dbReference type="Proteomes" id="UP001596011"/>
    </source>
</evidence>
<dbReference type="PRINTS" id="PR00598">
    <property type="entry name" value="HTHMARR"/>
</dbReference>
<dbReference type="EMBL" id="JBHSFI010000005">
    <property type="protein sequence ID" value="MFC4629611.1"/>
    <property type="molecule type" value="Genomic_DNA"/>
</dbReference>
<evidence type="ECO:0000256" key="1">
    <source>
        <dbReference type="ARBA" id="ARBA00023015"/>
    </source>
</evidence>
<evidence type="ECO:0000259" key="5">
    <source>
        <dbReference type="PROSITE" id="PS50995"/>
    </source>
</evidence>
<dbReference type="RefSeq" id="WP_377136666.1">
    <property type="nucleotide sequence ID" value="NZ_JBHSFI010000005.1"/>
</dbReference>
<dbReference type="PROSITE" id="PS01117">
    <property type="entry name" value="HTH_MARR_1"/>
    <property type="match status" value="1"/>
</dbReference>
<keyword evidence="3" id="KW-0804">Transcription</keyword>
<evidence type="ECO:0000256" key="3">
    <source>
        <dbReference type="ARBA" id="ARBA00023163"/>
    </source>
</evidence>
<keyword evidence="1" id="KW-0805">Transcription regulation</keyword>
<feature type="region of interest" description="Disordered" evidence="4">
    <location>
        <begin position="1"/>
        <end position="33"/>
    </location>
</feature>
<keyword evidence="2" id="KW-0238">DNA-binding</keyword>
<dbReference type="PANTHER" id="PTHR42756">
    <property type="entry name" value="TRANSCRIPTIONAL REGULATOR, MARR"/>
    <property type="match status" value="1"/>
</dbReference>
<gene>
    <name evidence="6" type="ORF">ACFO6V_15295</name>
</gene>
<evidence type="ECO:0000256" key="4">
    <source>
        <dbReference type="SAM" id="MobiDB-lite"/>
    </source>
</evidence>
<name>A0ABV9HKG5_9MICO</name>
<evidence type="ECO:0000313" key="6">
    <source>
        <dbReference type="EMBL" id="MFC4629611.1"/>
    </source>
</evidence>
<accession>A0ABV9HKG5</accession>
<evidence type="ECO:0000256" key="2">
    <source>
        <dbReference type="ARBA" id="ARBA00023125"/>
    </source>
</evidence>
<keyword evidence="7" id="KW-1185">Reference proteome</keyword>
<protein>
    <submittedName>
        <fullName evidence="6">MarR family winged helix-turn-helix transcriptional regulator</fullName>
    </submittedName>
</protein>
<dbReference type="InterPro" id="IPR036390">
    <property type="entry name" value="WH_DNA-bd_sf"/>
</dbReference>
<dbReference type="PROSITE" id="PS50995">
    <property type="entry name" value="HTH_MARR_2"/>
    <property type="match status" value="1"/>
</dbReference>
<sequence>MRYPNEIEPDDSIDESDTATDETNENETDDPRQEAMNRLSTVGMLQLHHAKRAKRSGRGAPWLDPSQGQGRVLALLQLQPETTQKDLTFLLGMSRQATAELLSKLEKQGLIEREPSADDKRVVVVRLTEAGKAAEQATERPPHGTPELLDVLDDDEVAQLSGYLARILERAEREWAGEFGERREAFEEFWRSRGGFDPRMRGFGRGGFPGGPGGFPGGPGGPGGFPGGPGGFPGGPGGHPGPHGRRGRRGRREDQGEE</sequence>
<feature type="region of interest" description="Disordered" evidence="4">
    <location>
        <begin position="195"/>
        <end position="258"/>
    </location>
</feature>
<dbReference type="SUPFAM" id="SSF46785">
    <property type="entry name" value="Winged helix' DNA-binding domain"/>
    <property type="match status" value="1"/>
</dbReference>
<dbReference type="InterPro" id="IPR000835">
    <property type="entry name" value="HTH_MarR-typ"/>
</dbReference>
<dbReference type="SMART" id="SM00419">
    <property type="entry name" value="HTH_CRP"/>
    <property type="match status" value="1"/>
</dbReference>